<comment type="similarity">
    <text evidence="2 7">Belongs to the membrane-bound acyltransferase family.</text>
</comment>
<keyword evidence="5 8" id="KW-1133">Transmembrane helix</keyword>
<feature type="transmembrane region" description="Helical" evidence="8">
    <location>
        <begin position="151"/>
        <end position="171"/>
    </location>
</feature>
<evidence type="ECO:0000256" key="7">
    <source>
        <dbReference type="PIRNR" id="PIRNR016636"/>
    </source>
</evidence>
<dbReference type="InterPro" id="IPR024194">
    <property type="entry name" value="Ac/AlaTfrase_AlgI/DltB"/>
</dbReference>
<keyword evidence="6 7" id="KW-0472">Membrane</keyword>
<keyword evidence="4 8" id="KW-0812">Transmembrane</keyword>
<dbReference type="PIRSF" id="PIRSF016636">
    <property type="entry name" value="AlgI_DltB"/>
    <property type="match status" value="1"/>
</dbReference>
<evidence type="ECO:0000256" key="1">
    <source>
        <dbReference type="ARBA" id="ARBA00004651"/>
    </source>
</evidence>
<feature type="transmembrane region" description="Helical" evidence="8">
    <location>
        <begin position="524"/>
        <end position="547"/>
    </location>
</feature>
<dbReference type="GO" id="GO:0005886">
    <property type="term" value="C:plasma membrane"/>
    <property type="evidence" value="ECO:0007669"/>
    <property type="project" value="UniProtKB-SubCell"/>
</dbReference>
<dbReference type="InterPro" id="IPR051085">
    <property type="entry name" value="MB_O-acyltransferase"/>
</dbReference>
<dbReference type="GO" id="GO:0042121">
    <property type="term" value="P:alginic acid biosynthetic process"/>
    <property type="evidence" value="ECO:0007669"/>
    <property type="project" value="InterPro"/>
</dbReference>
<feature type="transmembrane region" description="Helical" evidence="8">
    <location>
        <begin position="191"/>
        <end position="213"/>
    </location>
</feature>
<gene>
    <name evidence="9" type="ORF">GS601_10295</name>
</gene>
<dbReference type="Proteomes" id="UP000646053">
    <property type="component" value="Unassembled WGS sequence"/>
</dbReference>
<feature type="transmembrane region" description="Helical" evidence="8">
    <location>
        <begin position="299"/>
        <end position="318"/>
    </location>
</feature>
<organism evidence="9 10">
    <name type="scientific">Myxacorys almedinensis A</name>
    <dbReference type="NCBI Taxonomy" id="2690445"/>
    <lineage>
        <taxon>Bacteria</taxon>
        <taxon>Bacillati</taxon>
        <taxon>Cyanobacteriota</taxon>
        <taxon>Cyanophyceae</taxon>
        <taxon>Leptolyngbyales</taxon>
        <taxon>Leptolyngbyaceae</taxon>
        <taxon>Myxacorys</taxon>
        <taxon>Myxacorys almedinensis</taxon>
    </lineage>
</organism>
<keyword evidence="7" id="KW-0808">Transferase</keyword>
<evidence type="ECO:0000256" key="5">
    <source>
        <dbReference type="ARBA" id="ARBA00022989"/>
    </source>
</evidence>
<feature type="transmembrane region" description="Helical" evidence="8">
    <location>
        <begin position="47"/>
        <end position="69"/>
    </location>
</feature>
<dbReference type="Pfam" id="PF03062">
    <property type="entry name" value="MBOAT"/>
    <property type="match status" value="1"/>
</dbReference>
<dbReference type="RefSeq" id="WP_162423197.1">
    <property type="nucleotide sequence ID" value="NZ_WVIE01000010.1"/>
</dbReference>
<keyword evidence="7" id="KW-0012">Acyltransferase</keyword>
<protein>
    <submittedName>
        <fullName evidence="9">MBOAT family protein</fullName>
    </submittedName>
</protein>
<comment type="subcellular location">
    <subcellularLocation>
        <location evidence="1">Cell membrane</location>
        <topology evidence="1">Multi-pass membrane protein</topology>
    </subcellularLocation>
</comment>
<evidence type="ECO:0000313" key="10">
    <source>
        <dbReference type="Proteomes" id="UP000646053"/>
    </source>
</evidence>
<dbReference type="PANTHER" id="PTHR13285:SF18">
    <property type="entry name" value="PROTEIN-CYSTEINE N-PALMITOYLTRANSFERASE RASP"/>
    <property type="match status" value="1"/>
</dbReference>
<evidence type="ECO:0000256" key="2">
    <source>
        <dbReference type="ARBA" id="ARBA00010323"/>
    </source>
</evidence>
<evidence type="ECO:0000256" key="3">
    <source>
        <dbReference type="ARBA" id="ARBA00022475"/>
    </source>
</evidence>
<evidence type="ECO:0000256" key="8">
    <source>
        <dbReference type="SAM" id="Phobius"/>
    </source>
</evidence>
<evidence type="ECO:0000256" key="6">
    <source>
        <dbReference type="ARBA" id="ARBA00023136"/>
    </source>
</evidence>
<proteinExistence type="inferred from homology"/>
<keyword evidence="10" id="KW-1185">Reference proteome</keyword>
<accession>A0A8J8CIF9</accession>
<dbReference type="EMBL" id="WVIE01000010">
    <property type="protein sequence ID" value="NDJ17674.1"/>
    <property type="molecule type" value="Genomic_DNA"/>
</dbReference>
<dbReference type="InterPro" id="IPR028362">
    <property type="entry name" value="AlgI"/>
</dbReference>
<dbReference type="AlphaFoldDB" id="A0A8J8CIF9"/>
<dbReference type="PANTHER" id="PTHR13285">
    <property type="entry name" value="ACYLTRANSFERASE"/>
    <property type="match status" value="1"/>
</dbReference>
<name>A0A8J8CIF9_9CYAN</name>
<comment type="caution">
    <text evidence="9">The sequence shown here is derived from an EMBL/GenBank/DDBJ whole genome shotgun (WGS) entry which is preliminary data.</text>
</comment>
<reference evidence="9" key="1">
    <citation type="submission" date="2019-12" db="EMBL/GenBank/DDBJ databases">
        <title>High-Quality draft genome sequences of three cyanobacteria isolated from the limestone walls of the Old Cathedral of Coimbra.</title>
        <authorList>
            <person name="Tiago I."/>
            <person name="Soares F."/>
            <person name="Portugal A."/>
        </authorList>
    </citation>
    <scope>NUCLEOTIDE SEQUENCE</scope>
    <source>
        <strain evidence="9">A</strain>
    </source>
</reference>
<dbReference type="GO" id="GO:0016746">
    <property type="term" value="F:acyltransferase activity"/>
    <property type="evidence" value="ECO:0007669"/>
    <property type="project" value="UniProtKB-KW"/>
</dbReference>
<dbReference type="InterPro" id="IPR004299">
    <property type="entry name" value="MBOAT_fam"/>
</dbReference>
<keyword evidence="3 7" id="KW-1003">Cell membrane</keyword>
<feature type="transmembrane region" description="Helical" evidence="8">
    <location>
        <begin position="388"/>
        <end position="406"/>
    </location>
</feature>
<feature type="transmembrane region" description="Helical" evidence="8">
    <location>
        <begin position="76"/>
        <end position="95"/>
    </location>
</feature>
<feature type="transmembrane region" description="Helical" evidence="8">
    <location>
        <begin position="438"/>
        <end position="459"/>
    </location>
</feature>
<evidence type="ECO:0000256" key="4">
    <source>
        <dbReference type="ARBA" id="ARBA00022692"/>
    </source>
</evidence>
<feature type="transmembrane region" description="Helical" evidence="8">
    <location>
        <begin position="115"/>
        <end position="139"/>
    </location>
</feature>
<evidence type="ECO:0000313" key="9">
    <source>
        <dbReference type="EMBL" id="NDJ17674.1"/>
    </source>
</evidence>
<sequence length="550" mass="61583">MSFNSIEFAVLLVATYLLYRVLSLRGQNTLLLVASYAFYAWWDIRFLYLIVFSTVIDFACGAMIGSGWVSKPNRRLMSAVLLLAAIAFNTVQWQAVQLSLSPLAMAINWAALLPATWAGWWVLGATVLLVAIAPLFYSYSVALEASRRRTLFLVLSIVKNLLILGVFKYANFFAGSVADGFRWLGLDADRITLNLILPLGISFYTFKAISYIVDVYRGRMQASHHFWDFALFWAYFPPLLAGPIERATHLLPQLTHRRHLSFQQTSEGIFLILFGLFKKVAIADGVASSVNAVYGTTGAISWLDIVAATVLYALQIYADFSGYSDIGRGVSKLFGIELMLNFNLPYFSKTPSEFWGRWHISLSSWLRDYLYIPLGGSRQGVFKTYRNLMLTMLLGGLWHGAAWNFILWGGYQGALLCGYRAVSKIDPPSNEAVSIRNLLGSAPAIALFFGLTCYGWLLFRATSLEQVITFTRLLIVDFGNLSLSMPKPPLSALLGIPVWVAYECLEYLTHSLKLKLWFPTPLRAALYATLILILIMGESNAPAQFIYSQF</sequence>
<dbReference type="PIRSF" id="PIRSF500217">
    <property type="entry name" value="AlgI"/>
    <property type="match status" value="1"/>
</dbReference>